<evidence type="ECO:0000259" key="8">
    <source>
        <dbReference type="Pfam" id="PF10411"/>
    </source>
</evidence>
<dbReference type="CDD" id="cd03020">
    <property type="entry name" value="DsbA_DsbC_DsbG"/>
    <property type="match status" value="1"/>
</dbReference>
<dbReference type="AlphaFoldDB" id="A0A437R4I1"/>
<evidence type="ECO:0000256" key="3">
    <source>
        <dbReference type="ARBA" id="ARBA00022729"/>
    </source>
</evidence>
<keyword evidence="5" id="KW-1015">Disulfide bond</keyword>
<evidence type="ECO:0000256" key="6">
    <source>
        <dbReference type="ARBA" id="ARBA00023284"/>
    </source>
</evidence>
<dbReference type="SUPFAM" id="SSF52833">
    <property type="entry name" value="Thioredoxin-like"/>
    <property type="match status" value="1"/>
</dbReference>
<dbReference type="GO" id="GO:0016853">
    <property type="term" value="F:isomerase activity"/>
    <property type="evidence" value="ECO:0007669"/>
    <property type="project" value="UniProtKB-KW"/>
</dbReference>
<keyword evidence="3 7" id="KW-0732">Signal</keyword>
<dbReference type="InterPro" id="IPR018950">
    <property type="entry name" value="DiS-bond_isomerase_DsbC/G_N"/>
</dbReference>
<dbReference type="OrthoDB" id="12976at2"/>
<feature type="domain" description="Thioredoxin-like fold" evidence="9">
    <location>
        <begin position="110"/>
        <end position="233"/>
    </location>
</feature>
<evidence type="ECO:0000313" key="11">
    <source>
        <dbReference type="Proteomes" id="UP000283077"/>
    </source>
</evidence>
<dbReference type="Proteomes" id="UP000283077">
    <property type="component" value="Unassembled WGS sequence"/>
</dbReference>
<comment type="subcellular location">
    <subcellularLocation>
        <location evidence="1 7">Periplasm</location>
    </subcellularLocation>
</comment>
<dbReference type="InterPro" id="IPR033954">
    <property type="entry name" value="DiS-bond_Isoase_DsbC/G"/>
</dbReference>
<dbReference type="PANTHER" id="PTHR35272">
    <property type="entry name" value="THIOL:DISULFIDE INTERCHANGE PROTEIN DSBC-RELATED"/>
    <property type="match status" value="1"/>
</dbReference>
<dbReference type="InterPro" id="IPR009094">
    <property type="entry name" value="DiS-bond_isomerase_DsbC/G_N_sf"/>
</dbReference>
<dbReference type="InterPro" id="IPR036249">
    <property type="entry name" value="Thioredoxin-like_sf"/>
</dbReference>
<keyword evidence="11" id="KW-1185">Reference proteome</keyword>
<dbReference type="InterPro" id="IPR051470">
    <property type="entry name" value="Thiol:disulfide_interchange"/>
</dbReference>
<comment type="caution">
    <text evidence="10">The sequence shown here is derived from an EMBL/GenBank/DDBJ whole genome shotgun (WGS) entry which is preliminary data.</text>
</comment>
<evidence type="ECO:0000259" key="9">
    <source>
        <dbReference type="Pfam" id="PF13098"/>
    </source>
</evidence>
<feature type="signal peptide" evidence="7">
    <location>
        <begin position="1"/>
        <end position="20"/>
    </location>
</feature>
<organism evidence="10 11">
    <name type="scientific">Rheinheimera riviphila</name>
    <dbReference type="NCBI Taxonomy" id="1834037"/>
    <lineage>
        <taxon>Bacteria</taxon>
        <taxon>Pseudomonadati</taxon>
        <taxon>Pseudomonadota</taxon>
        <taxon>Gammaproteobacteria</taxon>
        <taxon>Chromatiales</taxon>
        <taxon>Chromatiaceae</taxon>
        <taxon>Rheinheimera</taxon>
    </lineage>
</organism>
<dbReference type="Gene3D" id="3.40.30.10">
    <property type="entry name" value="Glutaredoxin"/>
    <property type="match status" value="1"/>
</dbReference>
<comment type="similarity">
    <text evidence="2 7">Belongs to the thioredoxin family. DsbC subfamily.</text>
</comment>
<feature type="chain" id="PRO_5018822343" description="Thiol:disulfide interchange protein" evidence="7">
    <location>
        <begin position="21"/>
        <end position="236"/>
    </location>
</feature>
<evidence type="ECO:0000256" key="4">
    <source>
        <dbReference type="ARBA" id="ARBA00022764"/>
    </source>
</evidence>
<evidence type="ECO:0000256" key="5">
    <source>
        <dbReference type="ARBA" id="ARBA00023157"/>
    </source>
</evidence>
<name>A0A437R4I1_9GAMM</name>
<accession>A0A437R4I1</accession>
<dbReference type="Gene3D" id="3.10.450.70">
    <property type="entry name" value="Disulphide bond isomerase, DsbC/G, N-terminal"/>
    <property type="match status" value="1"/>
</dbReference>
<dbReference type="InterPro" id="IPR012336">
    <property type="entry name" value="Thioredoxin-like_fold"/>
</dbReference>
<reference evidence="10 11" key="1">
    <citation type="submission" date="2019-01" db="EMBL/GenBank/DDBJ databases">
        <authorList>
            <person name="Chen W.-M."/>
        </authorList>
    </citation>
    <scope>NUCLEOTIDE SEQUENCE [LARGE SCALE GENOMIC DNA]</scope>
    <source>
        <strain evidence="10 11">KYPC3</strain>
    </source>
</reference>
<evidence type="ECO:0000256" key="7">
    <source>
        <dbReference type="RuleBase" id="RU364038"/>
    </source>
</evidence>
<dbReference type="Pfam" id="PF10411">
    <property type="entry name" value="DsbC_N"/>
    <property type="match status" value="1"/>
</dbReference>
<dbReference type="EMBL" id="SACS01000001">
    <property type="protein sequence ID" value="RVU41688.1"/>
    <property type="molecule type" value="Genomic_DNA"/>
</dbReference>
<gene>
    <name evidence="10" type="primary">dsbC</name>
    <name evidence="10" type="ORF">EOE67_00360</name>
</gene>
<evidence type="ECO:0000256" key="2">
    <source>
        <dbReference type="ARBA" id="ARBA00009813"/>
    </source>
</evidence>
<comment type="function">
    <text evidence="7">Required for disulfide bond formation in some periplasmic proteins. Acts by transferring its disulfide bond to other proteins and is reduced in the process.</text>
</comment>
<evidence type="ECO:0000256" key="1">
    <source>
        <dbReference type="ARBA" id="ARBA00004418"/>
    </source>
</evidence>
<proteinExistence type="inferred from homology"/>
<feature type="domain" description="Disulphide bond isomerase DsbC/G N-terminal" evidence="8">
    <location>
        <begin position="23"/>
        <end position="84"/>
    </location>
</feature>
<evidence type="ECO:0000313" key="10">
    <source>
        <dbReference type="EMBL" id="RVU41688.1"/>
    </source>
</evidence>
<sequence>MMKKVVAGLMLAFAAGSLAAATVSDDHAKLKAELAQVGLKVNSVADSVIPGVQQVLTDKGLFFAANQGQFLIEGNIYDLTNKQLVNDKILQEVRKSGIKAMQSSVIEYKAKDEKHVITVFTDTSCGYCRKLHTEIQTYLDQGITVRYLAFPRGGVSSETYTELQSIWCAKNPQQAMNTAKAGDKVTIAQCKNTVADQYNLGQSFGISGTPAIVLADGTLIPGYQPAAALVATLNAR</sequence>
<dbReference type="GO" id="GO:0042597">
    <property type="term" value="C:periplasmic space"/>
    <property type="evidence" value="ECO:0007669"/>
    <property type="project" value="UniProtKB-SubCell"/>
</dbReference>
<dbReference type="SUPFAM" id="SSF54423">
    <property type="entry name" value="DsbC/DsbG N-terminal domain-like"/>
    <property type="match status" value="1"/>
</dbReference>
<keyword evidence="10" id="KW-0413">Isomerase</keyword>
<keyword evidence="4 7" id="KW-0574">Periplasm</keyword>
<protein>
    <recommendedName>
        <fullName evidence="7">Thiol:disulfide interchange protein</fullName>
    </recommendedName>
</protein>
<dbReference type="NCBIfam" id="NF008129">
    <property type="entry name" value="PRK10877.1"/>
    <property type="match status" value="1"/>
</dbReference>
<dbReference type="PANTHER" id="PTHR35272:SF3">
    <property type="entry name" value="THIOL:DISULFIDE INTERCHANGE PROTEIN DSBC"/>
    <property type="match status" value="1"/>
</dbReference>
<keyword evidence="6 7" id="KW-0676">Redox-active center</keyword>
<dbReference type="Pfam" id="PF13098">
    <property type="entry name" value="Thioredoxin_2"/>
    <property type="match status" value="1"/>
</dbReference>